<dbReference type="Pfam" id="PF00093">
    <property type="entry name" value="VWC"/>
    <property type="match status" value="2"/>
</dbReference>
<evidence type="ECO:0000256" key="1">
    <source>
        <dbReference type="ARBA" id="ARBA00004613"/>
    </source>
</evidence>
<dbReference type="Pfam" id="PF00094">
    <property type="entry name" value="VWD"/>
    <property type="match status" value="1"/>
</dbReference>
<gene>
    <name evidence="10" type="primary">LOC115879914</name>
</gene>
<evidence type="ECO:0000259" key="7">
    <source>
        <dbReference type="PROSITE" id="PS50184"/>
    </source>
</evidence>
<keyword evidence="9" id="KW-1185">Reference proteome</keyword>
<dbReference type="SMART" id="SM00216">
    <property type="entry name" value="VWD"/>
    <property type="match status" value="1"/>
</dbReference>
<keyword evidence="4" id="KW-0677">Repeat</keyword>
<name>A0A6J2XPN8_SITOR</name>
<dbReference type="AlphaFoldDB" id="A0A6J2XPN8"/>
<sequence length="655" mass="73838">MKQSNKHLYTCILFVLIAQIATVYGSGMAPFPQGKRQHCSNEGAIVPLNFMESATCYSCTCKNGYVECNNNCPKIDECQMIVDGNACCKICKGCSFNGTYYDSHTEWTDPSDPCTVKRCEGGILTISKLHCHTPCANPLPPEPGKCCPTCSECRINGQKAAEDRDVIPDDDPCLKCRCNSGKLICTKKACPVLQCHPRYQYHSPGECCPKCNGTRSYMEIQDRCLIQNNVIRETERITLDRCTDCECLNTTNVCRRISCPILDCAPEEQKLFSTQCCPMCIKLANDTIVSKCHYRGKDYEDGEEWPLDICSSCKCYDGKISCARTRCNTTCAAGLKKIKHPLECCPKCVEADGVCMAFGDPHYKSFDGKIYTFKGIGKYQLTKDCEGDSFSVKVANLLADKSTTTKRVAINFGDSRLNLQQRGRVKYNGKKISFPFRKEGRFRVTKVRDVVEVVLQNDVRFLWNGHGFLEITVPPTYKNKLCGLCGNFNGNVQDDLKTKLGQVVGDKDLLHFGTSWCIGNKTECAKKIKPSKATCSKYRVDLHPCRYVTSDIFSSCSSKLSYSKYYKACRMDMCHCPNEKCYCDSLMAYARECERLGVKLSNWQKESGCDPHHSRRITNHQRKKHQKVFNPKSFSRSRIPDIRQKSLRSPIPISK</sequence>
<dbReference type="Proteomes" id="UP000504635">
    <property type="component" value="Unplaced"/>
</dbReference>
<dbReference type="InterPro" id="IPR014853">
    <property type="entry name" value="VWF/SSPO/ZAN-like_Cys-rich_dom"/>
</dbReference>
<evidence type="ECO:0000256" key="4">
    <source>
        <dbReference type="ARBA" id="ARBA00022737"/>
    </source>
</evidence>
<dbReference type="GO" id="GO:0036122">
    <property type="term" value="F:BMP binding"/>
    <property type="evidence" value="ECO:0007669"/>
    <property type="project" value="TreeGrafter"/>
</dbReference>
<reference evidence="10" key="1">
    <citation type="submission" date="2025-08" db="UniProtKB">
        <authorList>
            <consortium name="RefSeq"/>
        </authorList>
    </citation>
    <scope>IDENTIFICATION</scope>
    <source>
        <tissue evidence="10">Gonads</tissue>
    </source>
</reference>
<evidence type="ECO:0000313" key="10">
    <source>
        <dbReference type="RefSeq" id="XP_030752830.1"/>
    </source>
</evidence>
<dbReference type="FunCoup" id="A0A6J2XPN8">
    <property type="interactions" value="159"/>
</dbReference>
<evidence type="ECO:0000256" key="3">
    <source>
        <dbReference type="ARBA" id="ARBA00022729"/>
    </source>
</evidence>
<feature type="compositionally biased region" description="Basic residues" evidence="5">
    <location>
        <begin position="613"/>
        <end position="627"/>
    </location>
</feature>
<dbReference type="RefSeq" id="XP_030752830.1">
    <property type="nucleotide sequence ID" value="XM_030896970.1"/>
</dbReference>
<dbReference type="OrthoDB" id="6019304at2759"/>
<protein>
    <submittedName>
        <fullName evidence="10">BMP-binding endothelial regulator protein-like</fullName>
    </submittedName>
</protein>
<feature type="chain" id="PRO_5027102453" evidence="6">
    <location>
        <begin position="26"/>
        <end position="655"/>
    </location>
</feature>
<dbReference type="PANTHER" id="PTHR46698:SF4">
    <property type="entry name" value="CROSSVEINLESS 2"/>
    <property type="match status" value="1"/>
</dbReference>
<dbReference type="GO" id="GO:0005576">
    <property type="term" value="C:extracellular region"/>
    <property type="evidence" value="ECO:0007669"/>
    <property type="project" value="UniProtKB-SubCell"/>
</dbReference>
<dbReference type="KEGG" id="soy:115879914"/>
<evidence type="ECO:0000256" key="6">
    <source>
        <dbReference type="SAM" id="SignalP"/>
    </source>
</evidence>
<accession>A0A6J2XPN8</accession>
<keyword evidence="3 6" id="KW-0732">Signal</keyword>
<dbReference type="SUPFAM" id="SSF57603">
    <property type="entry name" value="FnI-like domain"/>
    <property type="match status" value="4"/>
</dbReference>
<keyword evidence="2" id="KW-0964">Secreted</keyword>
<dbReference type="GO" id="GO:0030513">
    <property type="term" value="P:positive regulation of BMP signaling pathway"/>
    <property type="evidence" value="ECO:0007669"/>
    <property type="project" value="TreeGrafter"/>
</dbReference>
<evidence type="ECO:0000313" key="9">
    <source>
        <dbReference type="Proteomes" id="UP000504635"/>
    </source>
</evidence>
<proteinExistence type="predicted"/>
<dbReference type="InterPro" id="IPR052424">
    <property type="entry name" value="Kielin_Chordin-BMP_Reg"/>
</dbReference>
<dbReference type="InParanoid" id="A0A6J2XPN8"/>
<comment type="subcellular location">
    <subcellularLocation>
        <location evidence="1">Secreted</location>
    </subcellularLocation>
</comment>
<dbReference type="PANTHER" id="PTHR46698">
    <property type="entry name" value="CROSSVEINLESS 2"/>
    <property type="match status" value="1"/>
</dbReference>
<evidence type="ECO:0000256" key="5">
    <source>
        <dbReference type="SAM" id="MobiDB-lite"/>
    </source>
</evidence>
<feature type="region of interest" description="Disordered" evidence="5">
    <location>
        <begin position="606"/>
        <end position="634"/>
    </location>
</feature>
<dbReference type="PROSITE" id="PS51233">
    <property type="entry name" value="VWFD"/>
    <property type="match status" value="1"/>
</dbReference>
<organism evidence="9 10">
    <name type="scientific">Sitophilus oryzae</name>
    <name type="common">Rice weevil</name>
    <name type="synonym">Curculio oryzae</name>
    <dbReference type="NCBI Taxonomy" id="7048"/>
    <lineage>
        <taxon>Eukaryota</taxon>
        <taxon>Metazoa</taxon>
        <taxon>Ecdysozoa</taxon>
        <taxon>Arthropoda</taxon>
        <taxon>Hexapoda</taxon>
        <taxon>Insecta</taxon>
        <taxon>Pterygota</taxon>
        <taxon>Neoptera</taxon>
        <taxon>Endopterygota</taxon>
        <taxon>Coleoptera</taxon>
        <taxon>Polyphaga</taxon>
        <taxon>Cucujiformia</taxon>
        <taxon>Curculionidae</taxon>
        <taxon>Dryophthorinae</taxon>
        <taxon>Sitophilus</taxon>
    </lineage>
</organism>
<dbReference type="PROSITE" id="PS01208">
    <property type="entry name" value="VWFC_1"/>
    <property type="match status" value="1"/>
</dbReference>
<feature type="domain" description="VWFC" evidence="7">
    <location>
        <begin position="151"/>
        <end position="212"/>
    </location>
</feature>
<dbReference type="Gene3D" id="6.20.200.20">
    <property type="match status" value="5"/>
</dbReference>
<evidence type="ECO:0000259" key="8">
    <source>
        <dbReference type="PROSITE" id="PS51233"/>
    </source>
</evidence>
<dbReference type="Pfam" id="PF08742">
    <property type="entry name" value="C8"/>
    <property type="match status" value="1"/>
</dbReference>
<dbReference type="SMART" id="SM00214">
    <property type="entry name" value="VWC"/>
    <property type="match status" value="5"/>
</dbReference>
<dbReference type="SMART" id="SM00832">
    <property type="entry name" value="C8"/>
    <property type="match status" value="1"/>
</dbReference>
<dbReference type="GeneID" id="115879914"/>
<feature type="signal peptide" evidence="6">
    <location>
        <begin position="1"/>
        <end position="25"/>
    </location>
</feature>
<feature type="domain" description="VWFC" evidence="7">
    <location>
        <begin position="222"/>
        <end position="281"/>
    </location>
</feature>
<dbReference type="InterPro" id="IPR001846">
    <property type="entry name" value="VWF_type-D"/>
</dbReference>
<evidence type="ECO:0000256" key="2">
    <source>
        <dbReference type="ARBA" id="ARBA00022525"/>
    </source>
</evidence>
<dbReference type="PROSITE" id="PS50184">
    <property type="entry name" value="VWFC_2"/>
    <property type="match status" value="3"/>
</dbReference>
<feature type="domain" description="VWFD" evidence="8">
    <location>
        <begin position="353"/>
        <end position="525"/>
    </location>
</feature>
<dbReference type="InterPro" id="IPR001007">
    <property type="entry name" value="VWF_dom"/>
</dbReference>
<feature type="domain" description="VWFC" evidence="7">
    <location>
        <begin position="290"/>
        <end position="349"/>
    </location>
</feature>